<comment type="cofactor">
    <cofactor evidence="10">
        <name>Zn(2+)</name>
        <dbReference type="ChEBI" id="CHEBI:29105"/>
    </cofactor>
    <text evidence="10">Binds 1 zinc ion.</text>
</comment>
<dbReference type="InterPro" id="IPR021600">
    <property type="entry name" value="TFIIE_asu_C"/>
</dbReference>
<dbReference type="InterPro" id="IPR024550">
    <property type="entry name" value="TFIIEa/SarR/Rpc3_HTH_dom"/>
</dbReference>
<dbReference type="Gene3D" id="3.40.390.10">
    <property type="entry name" value="Collagenase (Catalytic Domain)"/>
    <property type="match status" value="1"/>
</dbReference>
<dbReference type="InterPro" id="IPR017919">
    <property type="entry name" value="TFIIE/TFIIEa_HTH"/>
</dbReference>
<evidence type="ECO:0000256" key="5">
    <source>
        <dbReference type="ARBA" id="ARBA00022801"/>
    </source>
</evidence>
<dbReference type="PANTHER" id="PTHR11804:SF83">
    <property type="entry name" value="LD37516P"/>
    <property type="match status" value="1"/>
</dbReference>
<dbReference type="InterPro" id="IPR024077">
    <property type="entry name" value="Neurolysin/TOP_dom2"/>
</dbReference>
<dbReference type="OMA" id="SNIMATN"/>
<dbReference type="SUPFAM" id="SSF55486">
    <property type="entry name" value="Metalloproteases ('zincins'), catalytic domain"/>
    <property type="match status" value="1"/>
</dbReference>
<gene>
    <name evidence="13" type="ORF">NBR_LOCUS10696</name>
</gene>
<dbReference type="FunFam" id="3.40.390.10:FF:000063">
    <property type="entry name" value="Putative cytosolic oligopeptidase A-like Protein"/>
    <property type="match status" value="1"/>
</dbReference>
<evidence type="ECO:0000256" key="8">
    <source>
        <dbReference type="ARBA" id="ARBA00023049"/>
    </source>
</evidence>
<comment type="similarity">
    <text evidence="2">Belongs to the TFIIE alpha subunit family.</text>
</comment>
<accession>A0A0N4Y492</accession>
<dbReference type="SUPFAM" id="SSF57783">
    <property type="entry name" value="Zinc beta-ribbon"/>
    <property type="match status" value="1"/>
</dbReference>
<dbReference type="InterPro" id="IPR045090">
    <property type="entry name" value="Pept_M3A_M3B"/>
</dbReference>
<keyword evidence="14" id="KW-1185">Reference proteome</keyword>
<evidence type="ECO:0000256" key="9">
    <source>
        <dbReference type="ARBA" id="ARBA00023163"/>
    </source>
</evidence>
<feature type="domain" description="HTH TFE/IIEalpha-type" evidence="12">
    <location>
        <begin position="734"/>
        <end position="824"/>
    </location>
</feature>
<dbReference type="AlphaFoldDB" id="A0A0N4Y492"/>
<sequence length="1121" mass="128819">MTKRPFQLKYSHSVDKCIQRRNILFKMGNETPGRVVGYYVVFPHIPEESVENNSFMYNIAKGEDWPRLATSFPKEMYEGTVRLLMEYGATCMEHLELLEKLPAEERTFETTVAPLLTEEYDVDYALQTLMLKMLTDWPDCDAKLFDADIHHIRASGLDKRDQKTRKLIGSWSKFVDEYRSKYISNVMSTNDQHVFTITDRSMLRDAPPHVLQKLAVDPAQWEQGPWRGRMTPQSIYPFLKYCGNRQLRAEAWEKWISKASFDHDFYNNSVNVEELRHNNEGLAKTLGYSSVAEHRLANKMASSPDTVRNFLNALTRRIRPVFIDRMESWTAFAQAKELISSNLQAHDLSYICRREAEQHYDVNPLDLMNHFPFWPTFHNITNIIGHIFGLKFKDITESGLERAHPDARIFSVEDVTAGEHLGRLYIDPYDREGKRGRWNTLLGRMQSKTRGLDKIVYLIGSALPPTEGCPSLLHHHQLQQLLFHVGRSVQMLLSQAPYRDIAIPWAPFYASDWDAADAFPAFLQFFIYKPTLLQSLSSPHIINGSTVSDEAANNICLALSRSTLWDSYRCLFWADFDLTIFEMEDRRQKFWLDLYREMSKEYFPFKAGRNDYHPCSFLPIFGLQPHMAMYYRKLWTEMLALDIHETFDFEDDVAKTGERLKTTILARGSGDVAKELYRRFQGRDPSVGAICDFYDPPSFYHLEGEANMSNTTTTASGDAKATEVTVVTEVPPSLHRALLLMVKNFFSKEHYLVVYYIMRAVCIREENLRTRLNFDQKHLRQLLAGLKNEKLVKDRLLQQKNETGRNVSIIFYFINYRAIINVLKYKIDHMRQMLEAREKNELQKANYKCDQCGAQYEDMDIDRIFDPQTGTLKCWRCQGEVTQDITGGPTQVTRTLLARFNEQMLPLFAAIRELAGIQLAPHLLEPDINQYLAEEDKAAEPQQQLLDFTTSTNSNRAQLGGVAHSFNSGPSIKYADQITVDLNADTNSKPVEEAKVVPTWLQDDAIGGSEQGASDEVLGIPTDSAEPIPHVASSVSLSLMAELEKAEEPAAKRARTDEDDAVSNGKTDANEEDDEDEEEEEMVSVEGKMVPLSEVTSEMVALMTEEERDRYTAIMQENMYY</sequence>
<dbReference type="EMBL" id="UYSL01020367">
    <property type="protein sequence ID" value="VDL74285.1"/>
    <property type="molecule type" value="Genomic_DNA"/>
</dbReference>
<keyword evidence="5 10" id="KW-0378">Hydrolase</keyword>
<dbReference type="Proteomes" id="UP000271162">
    <property type="component" value="Unassembled WGS sequence"/>
</dbReference>
<dbReference type="GO" id="GO:0004222">
    <property type="term" value="F:metalloendopeptidase activity"/>
    <property type="evidence" value="ECO:0007669"/>
    <property type="project" value="InterPro"/>
</dbReference>
<dbReference type="Pfam" id="PF02002">
    <property type="entry name" value="TFIIE_alpha"/>
    <property type="match status" value="1"/>
</dbReference>
<feature type="compositionally biased region" description="Acidic residues" evidence="11">
    <location>
        <begin position="1070"/>
        <end position="1083"/>
    </location>
</feature>
<proteinExistence type="inferred from homology"/>
<dbReference type="Pfam" id="PF01432">
    <property type="entry name" value="Peptidase_M3"/>
    <property type="match status" value="1"/>
</dbReference>
<evidence type="ECO:0000256" key="4">
    <source>
        <dbReference type="ARBA" id="ARBA00022723"/>
    </source>
</evidence>
<dbReference type="GO" id="GO:0006367">
    <property type="term" value="P:transcription initiation at RNA polymerase II promoter"/>
    <property type="evidence" value="ECO:0007669"/>
    <property type="project" value="InterPro"/>
</dbReference>
<keyword evidence="6 10" id="KW-0862">Zinc</keyword>
<dbReference type="Pfam" id="PF11521">
    <property type="entry name" value="TFIIE-A_C"/>
    <property type="match status" value="1"/>
</dbReference>
<dbReference type="Gene3D" id="6.10.140.1250">
    <property type="match status" value="1"/>
</dbReference>
<dbReference type="InterPro" id="IPR001567">
    <property type="entry name" value="Pept_M3A_M3B_dom"/>
</dbReference>
<evidence type="ECO:0000256" key="10">
    <source>
        <dbReference type="RuleBase" id="RU003435"/>
    </source>
</evidence>
<evidence type="ECO:0000313" key="14">
    <source>
        <dbReference type="Proteomes" id="UP000271162"/>
    </source>
</evidence>
<dbReference type="Gene3D" id="3.30.40.10">
    <property type="entry name" value="Zinc/RING finger domain, C3HC4 (zinc finger)"/>
    <property type="match status" value="1"/>
</dbReference>
<evidence type="ECO:0000313" key="15">
    <source>
        <dbReference type="WBParaSite" id="NBR_0001069501-mRNA-1"/>
    </source>
</evidence>
<dbReference type="Gene3D" id="1.10.1370.10">
    <property type="entry name" value="Neurolysin, domain 3"/>
    <property type="match status" value="1"/>
</dbReference>
<dbReference type="STRING" id="27835.A0A0N4Y492"/>
<evidence type="ECO:0000256" key="11">
    <source>
        <dbReference type="SAM" id="MobiDB-lite"/>
    </source>
</evidence>
<feature type="region of interest" description="Disordered" evidence="11">
    <location>
        <begin position="1005"/>
        <end position="1026"/>
    </location>
</feature>
<evidence type="ECO:0000313" key="13">
    <source>
        <dbReference type="EMBL" id="VDL74285.1"/>
    </source>
</evidence>
<dbReference type="InterPro" id="IPR002853">
    <property type="entry name" value="TFIIE_asu"/>
</dbReference>
<name>A0A0N4Y492_NIPBR</name>
<dbReference type="GO" id="GO:0046872">
    <property type="term" value="F:metal ion binding"/>
    <property type="evidence" value="ECO:0007669"/>
    <property type="project" value="UniProtKB-UniRule"/>
</dbReference>
<feature type="region of interest" description="Disordered" evidence="11">
    <location>
        <begin position="1048"/>
        <end position="1091"/>
    </location>
</feature>
<dbReference type="PANTHER" id="PTHR11804">
    <property type="entry name" value="PROTEASE M3 THIMET OLIGOPEPTIDASE-RELATED"/>
    <property type="match status" value="1"/>
</dbReference>
<evidence type="ECO:0000256" key="2">
    <source>
        <dbReference type="ARBA" id="ARBA00008947"/>
    </source>
</evidence>
<reference evidence="15" key="1">
    <citation type="submission" date="2016-04" db="UniProtKB">
        <authorList>
            <consortium name="WormBaseParasite"/>
        </authorList>
    </citation>
    <scope>IDENTIFICATION</scope>
</reference>
<dbReference type="GO" id="GO:0006508">
    <property type="term" value="P:proteolysis"/>
    <property type="evidence" value="ECO:0007669"/>
    <property type="project" value="UniProtKB-KW"/>
</dbReference>
<evidence type="ECO:0000256" key="1">
    <source>
        <dbReference type="ARBA" id="ARBA00006040"/>
    </source>
</evidence>
<dbReference type="InterPro" id="IPR024079">
    <property type="entry name" value="MetalloPept_cat_dom_sf"/>
</dbReference>
<keyword evidence="4 10" id="KW-0479">Metal-binding</keyword>
<reference evidence="13 14" key="2">
    <citation type="submission" date="2018-11" db="EMBL/GenBank/DDBJ databases">
        <authorList>
            <consortium name="Pathogen Informatics"/>
        </authorList>
    </citation>
    <scope>NUCLEOTIDE SEQUENCE [LARGE SCALE GENOMIC DNA]</scope>
</reference>
<comment type="similarity">
    <text evidence="1 10">Belongs to the peptidase M3 family.</text>
</comment>
<evidence type="ECO:0000256" key="3">
    <source>
        <dbReference type="ARBA" id="ARBA00022670"/>
    </source>
</evidence>
<organism evidence="15">
    <name type="scientific">Nippostrongylus brasiliensis</name>
    <name type="common">Rat hookworm</name>
    <dbReference type="NCBI Taxonomy" id="27835"/>
    <lineage>
        <taxon>Eukaryota</taxon>
        <taxon>Metazoa</taxon>
        <taxon>Ecdysozoa</taxon>
        <taxon>Nematoda</taxon>
        <taxon>Chromadorea</taxon>
        <taxon>Rhabditida</taxon>
        <taxon>Rhabditina</taxon>
        <taxon>Rhabditomorpha</taxon>
        <taxon>Strongyloidea</taxon>
        <taxon>Heligmosomidae</taxon>
        <taxon>Nippostrongylus</taxon>
    </lineage>
</organism>
<dbReference type="FunFam" id="1.10.1370.10:FF:000010">
    <property type="entry name" value="Protein CBG00366"/>
    <property type="match status" value="2"/>
</dbReference>
<dbReference type="SMART" id="SM00531">
    <property type="entry name" value="TFIIE"/>
    <property type="match status" value="1"/>
</dbReference>
<keyword evidence="7" id="KW-0805">Transcription regulation</keyword>
<evidence type="ECO:0000256" key="6">
    <source>
        <dbReference type="ARBA" id="ARBA00022833"/>
    </source>
</evidence>
<dbReference type="WBParaSite" id="NBR_0001069501-mRNA-1">
    <property type="protein sequence ID" value="NBR_0001069501-mRNA-1"/>
    <property type="gene ID" value="NBR_0001069501"/>
</dbReference>
<dbReference type="InterPro" id="IPR013083">
    <property type="entry name" value="Znf_RING/FYVE/PHD"/>
</dbReference>
<dbReference type="PROSITE" id="PS51344">
    <property type="entry name" value="HTH_TFE_IIE"/>
    <property type="match status" value="1"/>
</dbReference>
<protein>
    <submittedName>
        <fullName evidence="15">HTH TFE/IIEalpha-type domain-containing protein</fullName>
    </submittedName>
</protein>
<keyword evidence="9" id="KW-0804">Transcription</keyword>
<keyword evidence="8 10" id="KW-0482">Metalloprotease</keyword>
<keyword evidence="3 10" id="KW-0645">Protease</keyword>
<evidence type="ECO:0000256" key="7">
    <source>
        <dbReference type="ARBA" id="ARBA00023015"/>
    </source>
</evidence>
<evidence type="ECO:0000259" key="12">
    <source>
        <dbReference type="PROSITE" id="PS51344"/>
    </source>
</evidence>